<dbReference type="EMBL" id="JBHILM010000055">
    <property type="protein sequence ID" value="MFB5685031.1"/>
    <property type="molecule type" value="Genomic_DNA"/>
</dbReference>
<reference evidence="1 2" key="1">
    <citation type="submission" date="2024-09" db="EMBL/GenBank/DDBJ databases">
        <authorList>
            <person name="Ruan L."/>
        </authorList>
    </citation>
    <scope>NUCLEOTIDE SEQUENCE [LARGE SCALE GENOMIC DNA]</scope>
    <source>
        <strain evidence="1 2">D33</strain>
    </source>
</reference>
<organism evidence="1 2">
    <name type="scientific">Paenibacillus terreus</name>
    <dbReference type="NCBI Taxonomy" id="1387834"/>
    <lineage>
        <taxon>Bacteria</taxon>
        <taxon>Bacillati</taxon>
        <taxon>Bacillota</taxon>
        <taxon>Bacilli</taxon>
        <taxon>Bacillales</taxon>
        <taxon>Paenibacillaceae</taxon>
        <taxon>Paenibacillus</taxon>
    </lineage>
</organism>
<accession>A0ABV5BKJ8</accession>
<evidence type="ECO:0000313" key="2">
    <source>
        <dbReference type="Proteomes" id="UP001580407"/>
    </source>
</evidence>
<proteinExistence type="predicted"/>
<gene>
    <name evidence="1" type="ORF">ACE3NQ_29395</name>
</gene>
<dbReference type="Proteomes" id="UP001580407">
    <property type="component" value="Unassembled WGS sequence"/>
</dbReference>
<name>A0ABV5BKJ8_9BACL</name>
<keyword evidence="2" id="KW-1185">Reference proteome</keyword>
<dbReference type="RefSeq" id="WP_375528695.1">
    <property type="nucleotide sequence ID" value="NZ_JBHILM010000055.1"/>
</dbReference>
<evidence type="ECO:0000313" key="1">
    <source>
        <dbReference type="EMBL" id="MFB5685031.1"/>
    </source>
</evidence>
<sequence length="102" mass="11786">MSKVWTWNRRKQDGSDNAEHQTELFADVCAAHADWIRAQRMFQEAVGVDQIDYAIFVLEAAERNYQIQLKKAKQSGLHRLRLPADEAGAIESLMWNRGRKAE</sequence>
<comment type="caution">
    <text evidence="1">The sequence shown here is derived from an EMBL/GenBank/DDBJ whole genome shotgun (WGS) entry which is preliminary data.</text>
</comment>
<protein>
    <submittedName>
        <fullName evidence="1">DUF2508 domain-containing protein</fullName>
    </submittedName>
</protein>